<evidence type="ECO:0000259" key="2">
    <source>
        <dbReference type="Pfam" id="PF13968"/>
    </source>
</evidence>
<accession>A0A0A9C404</accession>
<dbReference type="EMBL" id="GBRH01226866">
    <property type="protein sequence ID" value="JAD71029.1"/>
    <property type="molecule type" value="Transcribed_RNA"/>
</dbReference>
<organism evidence="3">
    <name type="scientific">Arundo donax</name>
    <name type="common">Giant reed</name>
    <name type="synonym">Donax arundinaceus</name>
    <dbReference type="NCBI Taxonomy" id="35708"/>
    <lineage>
        <taxon>Eukaryota</taxon>
        <taxon>Viridiplantae</taxon>
        <taxon>Streptophyta</taxon>
        <taxon>Embryophyta</taxon>
        <taxon>Tracheophyta</taxon>
        <taxon>Spermatophyta</taxon>
        <taxon>Magnoliopsida</taxon>
        <taxon>Liliopsida</taxon>
        <taxon>Poales</taxon>
        <taxon>Poaceae</taxon>
        <taxon>PACMAD clade</taxon>
        <taxon>Arundinoideae</taxon>
        <taxon>Arundineae</taxon>
        <taxon>Arundo</taxon>
    </lineage>
</organism>
<dbReference type="Pfam" id="PF04578">
    <property type="entry name" value="DUF594"/>
    <property type="match status" value="1"/>
</dbReference>
<keyword evidence="1" id="KW-1133">Transmembrane helix</keyword>
<protein>
    <recommendedName>
        <fullName evidence="2">DUF4220 domain-containing protein</fullName>
    </recommendedName>
</protein>
<reference evidence="3" key="2">
    <citation type="journal article" date="2015" name="Data Brief">
        <title>Shoot transcriptome of the giant reed, Arundo donax.</title>
        <authorList>
            <person name="Barrero R.A."/>
            <person name="Guerrero F.D."/>
            <person name="Moolhuijzen P."/>
            <person name="Goolsby J.A."/>
            <person name="Tidwell J."/>
            <person name="Bellgard S.E."/>
            <person name="Bellgard M.I."/>
        </authorList>
    </citation>
    <scope>NUCLEOTIDE SEQUENCE</scope>
    <source>
        <tissue evidence="3">Shoot tissue taken approximately 20 cm above the soil surface</tissue>
    </source>
</reference>
<sequence length="498" mass="56739">MFAAGFPTMSPVLSLLLVTATGYIAYPVCYILERMDQADRNKITHGVFITRVIIALIIGKELAEIYIYVFSQWTKVLMLCSYAKRQWSRHPLVETTMRALLGLMTRRTCNEKISQHNLLISTRGFPTGIKMEACTKDEIFESFKGLEKNPERLDSYFSNAFGRQGQRLHDKLLWAVHDLEADTHKILVWHIPPASVRSTCLCEINLASDKATTLRTISLEPRPFVNKPEGMTPIDNTSIEAGMWWKRYITVASISNYCAYLVTQALVPGNGLVTKILLFEVLKEINHVTLDGRIRYLLRRRTLQDVFDRLLEIVDMAAEAEEGEDEEASVVSQADLKKQQRGGGLDIKNSLTRKEAMLGKQLMDEFREDRAGLWEKLAVFWTGFLLHLAASTRPSKHKTHLAGSRSSRRTCGRCSLKPDFLGKTHTGRRSWTKRTCRTSTQPTDDPIRSIRLHQQFQCFFFIPCVYLVDRKRVDMCLHGCRLLRRLGHASGVSGVVVI</sequence>
<feature type="transmembrane region" description="Helical" evidence="1">
    <location>
        <begin position="12"/>
        <end position="31"/>
    </location>
</feature>
<dbReference type="InterPro" id="IPR007658">
    <property type="entry name" value="DUF594"/>
</dbReference>
<proteinExistence type="predicted"/>
<dbReference type="AlphaFoldDB" id="A0A0A9C404"/>
<dbReference type="PANTHER" id="PTHR31325">
    <property type="entry name" value="OS01G0798800 PROTEIN-RELATED"/>
    <property type="match status" value="1"/>
</dbReference>
<reference evidence="3" key="1">
    <citation type="submission" date="2014-09" db="EMBL/GenBank/DDBJ databases">
        <authorList>
            <person name="Magalhaes I.L.F."/>
            <person name="Oliveira U."/>
            <person name="Santos F.R."/>
            <person name="Vidigal T.H.D.A."/>
            <person name="Brescovit A.D."/>
            <person name="Santos A.J."/>
        </authorList>
    </citation>
    <scope>NUCLEOTIDE SEQUENCE</scope>
    <source>
        <tissue evidence="3">Shoot tissue taken approximately 20 cm above the soil surface</tissue>
    </source>
</reference>
<name>A0A0A9C404_ARUDO</name>
<keyword evidence="1" id="KW-0812">Transmembrane</keyword>
<dbReference type="Pfam" id="PF13968">
    <property type="entry name" value="DUF4220"/>
    <property type="match status" value="1"/>
</dbReference>
<feature type="domain" description="DUF4220" evidence="2">
    <location>
        <begin position="13"/>
        <end position="119"/>
    </location>
</feature>
<keyword evidence="1" id="KW-0472">Membrane</keyword>
<dbReference type="InterPro" id="IPR025315">
    <property type="entry name" value="DUF4220"/>
</dbReference>
<evidence type="ECO:0000313" key="3">
    <source>
        <dbReference type="EMBL" id="JAD71029.1"/>
    </source>
</evidence>
<evidence type="ECO:0000256" key="1">
    <source>
        <dbReference type="SAM" id="Phobius"/>
    </source>
</evidence>